<evidence type="ECO:0000259" key="1">
    <source>
        <dbReference type="PROSITE" id="PS50076"/>
    </source>
</evidence>
<dbReference type="Pfam" id="PF00226">
    <property type="entry name" value="DnaJ"/>
    <property type="match status" value="1"/>
</dbReference>
<dbReference type="SMART" id="SM00271">
    <property type="entry name" value="DnaJ"/>
    <property type="match status" value="1"/>
</dbReference>
<reference evidence="2 3" key="1">
    <citation type="submission" date="2024-02" db="EMBL/GenBank/DDBJ databases">
        <authorList>
            <person name="Vignale AGUSTIN F."/>
            <person name="Sosa J E."/>
            <person name="Modenutti C."/>
        </authorList>
    </citation>
    <scope>NUCLEOTIDE SEQUENCE [LARGE SCALE GENOMIC DNA]</scope>
</reference>
<dbReference type="SUPFAM" id="SSF46565">
    <property type="entry name" value="Chaperone J-domain"/>
    <property type="match status" value="1"/>
</dbReference>
<dbReference type="Proteomes" id="UP001642360">
    <property type="component" value="Unassembled WGS sequence"/>
</dbReference>
<evidence type="ECO:0000313" key="2">
    <source>
        <dbReference type="EMBL" id="CAK9148904.1"/>
    </source>
</evidence>
<comment type="caution">
    <text evidence="2">The sequence shown here is derived from an EMBL/GenBank/DDBJ whole genome shotgun (WGS) entry which is preliminary data.</text>
</comment>
<organism evidence="2 3">
    <name type="scientific">Ilex paraguariensis</name>
    <name type="common">yerba mate</name>
    <dbReference type="NCBI Taxonomy" id="185542"/>
    <lineage>
        <taxon>Eukaryota</taxon>
        <taxon>Viridiplantae</taxon>
        <taxon>Streptophyta</taxon>
        <taxon>Embryophyta</taxon>
        <taxon>Tracheophyta</taxon>
        <taxon>Spermatophyta</taxon>
        <taxon>Magnoliopsida</taxon>
        <taxon>eudicotyledons</taxon>
        <taxon>Gunneridae</taxon>
        <taxon>Pentapetalae</taxon>
        <taxon>asterids</taxon>
        <taxon>campanulids</taxon>
        <taxon>Aquifoliales</taxon>
        <taxon>Aquifoliaceae</taxon>
        <taxon>Ilex</taxon>
    </lineage>
</organism>
<evidence type="ECO:0000313" key="3">
    <source>
        <dbReference type="Proteomes" id="UP001642360"/>
    </source>
</evidence>
<dbReference type="InterPro" id="IPR036869">
    <property type="entry name" value="J_dom_sf"/>
</dbReference>
<gene>
    <name evidence="2" type="ORF">ILEXP_LOCUS16894</name>
</gene>
<dbReference type="PROSITE" id="PS00636">
    <property type="entry name" value="DNAJ_1"/>
    <property type="match status" value="1"/>
</dbReference>
<keyword evidence="3" id="KW-1185">Reference proteome</keyword>
<dbReference type="PANTHER" id="PTHR45432">
    <property type="entry name" value="CHAPERONE PROTEIN DNAJ 11, CHLOROPLASTIC-LIKE"/>
    <property type="match status" value="1"/>
</dbReference>
<sequence>MGIDLPYLSSRLLVAEVSGWAVEADFKPRLLKQQQHHTSLILCKLQLTIEGSAKAGKEQTPPPLYNPAGLIFQTVINLYSHFENPNSMIGTLSLPSATCLLFSTENSLSFAAVAGSDRKMSFAGRNPAKSAILAAVTEAASEVATRRHQSNLYEVLKVKRNASPTEIKTAYRSLAKLYHPDAFSQSLESDGREFIEIHNAYATLSDPSTRAIYDLTLSIGSGSGVRSFGHSYGFGYYSTRRWETDQCW</sequence>
<protein>
    <recommendedName>
        <fullName evidence="1">J domain-containing protein</fullName>
    </recommendedName>
</protein>
<dbReference type="PROSITE" id="PS50076">
    <property type="entry name" value="DNAJ_2"/>
    <property type="match status" value="1"/>
</dbReference>
<dbReference type="CDD" id="cd06257">
    <property type="entry name" value="DnaJ"/>
    <property type="match status" value="1"/>
</dbReference>
<feature type="domain" description="J" evidence="1">
    <location>
        <begin position="151"/>
        <end position="217"/>
    </location>
</feature>
<name>A0ABC8RV98_9AQUA</name>
<accession>A0ABC8RV98</accession>
<dbReference type="InterPro" id="IPR018253">
    <property type="entry name" value="DnaJ_domain_CS"/>
</dbReference>
<dbReference type="Gene3D" id="1.10.287.110">
    <property type="entry name" value="DnaJ domain"/>
    <property type="match status" value="1"/>
</dbReference>
<dbReference type="PANTHER" id="PTHR45432:SF2">
    <property type="entry name" value="CHAPERONE PROTEIN DNAJ 11, CHLOROPLASTIC"/>
    <property type="match status" value="1"/>
</dbReference>
<dbReference type="PRINTS" id="PR00625">
    <property type="entry name" value="JDOMAIN"/>
</dbReference>
<proteinExistence type="predicted"/>
<dbReference type="AlphaFoldDB" id="A0ABC8RV98"/>
<dbReference type="EMBL" id="CAUOFW020001814">
    <property type="protein sequence ID" value="CAK9148904.1"/>
    <property type="molecule type" value="Genomic_DNA"/>
</dbReference>
<dbReference type="InterPro" id="IPR001623">
    <property type="entry name" value="DnaJ_domain"/>
</dbReference>